<evidence type="ECO:0000313" key="2">
    <source>
        <dbReference type="EMBL" id="KAK5700078.1"/>
    </source>
</evidence>
<evidence type="ECO:0008006" key="4">
    <source>
        <dbReference type="Google" id="ProtNLM"/>
    </source>
</evidence>
<protein>
    <recommendedName>
        <fullName evidence="4">DUF3669 domain-containing protein</fullName>
    </recommendedName>
</protein>
<sequence>MSIYTTPYVHIGAGTCGTVFAIPGSTDALKVALDDAWAVTLQRERGILAQINREFPSDIDLRIPLLKGYINKHDSWWNRHHTWLPPGLRQDVLQMERIMPLPEPVRELLIEKYCPELVKGAARQAPANRECLARVYVGRRRVPRLRPSRMFNMRNYGLCLDQMEELGIDPMPFVVTMAKATAFMHWRMNSDARDIEFVLGCSRVGEWDEISDAGLADRSSTLSGEDVSLKPTGSSAPAGTDSASRRRMPALFSDPAARKFQDPSIALWMLDFNQV</sequence>
<dbReference type="Proteomes" id="UP001310594">
    <property type="component" value="Unassembled WGS sequence"/>
</dbReference>
<accession>A0AAN7WCE8</accession>
<feature type="region of interest" description="Disordered" evidence="1">
    <location>
        <begin position="219"/>
        <end position="247"/>
    </location>
</feature>
<evidence type="ECO:0000313" key="3">
    <source>
        <dbReference type="Proteomes" id="UP001310594"/>
    </source>
</evidence>
<organism evidence="2 3">
    <name type="scientific">Elasticomyces elasticus</name>
    <dbReference type="NCBI Taxonomy" id="574655"/>
    <lineage>
        <taxon>Eukaryota</taxon>
        <taxon>Fungi</taxon>
        <taxon>Dikarya</taxon>
        <taxon>Ascomycota</taxon>
        <taxon>Pezizomycotina</taxon>
        <taxon>Dothideomycetes</taxon>
        <taxon>Dothideomycetidae</taxon>
        <taxon>Mycosphaerellales</taxon>
        <taxon>Teratosphaeriaceae</taxon>
        <taxon>Elasticomyces</taxon>
    </lineage>
</organism>
<dbReference type="EMBL" id="JAVRQU010000008">
    <property type="protein sequence ID" value="KAK5700078.1"/>
    <property type="molecule type" value="Genomic_DNA"/>
</dbReference>
<comment type="caution">
    <text evidence="2">The sequence shown here is derived from an EMBL/GenBank/DDBJ whole genome shotgun (WGS) entry which is preliminary data.</text>
</comment>
<reference evidence="2" key="1">
    <citation type="submission" date="2023-08" db="EMBL/GenBank/DDBJ databases">
        <title>Black Yeasts Isolated from many extreme environments.</title>
        <authorList>
            <person name="Coleine C."/>
            <person name="Stajich J.E."/>
            <person name="Selbmann L."/>
        </authorList>
    </citation>
    <scope>NUCLEOTIDE SEQUENCE</scope>
    <source>
        <strain evidence="2">CCFEE 5810</strain>
    </source>
</reference>
<dbReference type="PANTHER" id="PTHR40780:SF2">
    <property type="entry name" value="DUF3669 DOMAIN-CONTAINING PROTEIN"/>
    <property type="match status" value="1"/>
</dbReference>
<evidence type="ECO:0000256" key="1">
    <source>
        <dbReference type="SAM" id="MobiDB-lite"/>
    </source>
</evidence>
<dbReference type="AlphaFoldDB" id="A0AAN7WCE8"/>
<proteinExistence type="predicted"/>
<dbReference type="PANTHER" id="PTHR40780">
    <property type="entry name" value="DUF3669 DOMAIN-CONTAINING PROTEIN"/>
    <property type="match status" value="1"/>
</dbReference>
<name>A0AAN7WCE8_9PEZI</name>
<gene>
    <name evidence="2" type="ORF">LTR97_006213</name>
</gene>